<dbReference type="OrthoDB" id="9759607at2"/>
<reference evidence="8" key="1">
    <citation type="submission" date="2016-10" db="EMBL/GenBank/DDBJ databases">
        <authorList>
            <person name="Varghese N."/>
            <person name="Submissions S."/>
        </authorList>
    </citation>
    <scope>NUCLEOTIDE SEQUENCE [LARGE SCALE GENOMIC DNA]</scope>
    <source>
        <strain evidence="8">CGMCC 1.6763</strain>
    </source>
</reference>
<dbReference type="GO" id="GO:0005829">
    <property type="term" value="C:cytosol"/>
    <property type="evidence" value="ECO:0007669"/>
    <property type="project" value="TreeGrafter"/>
</dbReference>
<dbReference type="GO" id="GO:0000976">
    <property type="term" value="F:transcription cis-regulatory region binding"/>
    <property type="evidence" value="ECO:0007669"/>
    <property type="project" value="TreeGrafter"/>
</dbReference>
<evidence type="ECO:0000256" key="5">
    <source>
        <dbReference type="PROSITE-ProRule" id="PRU00169"/>
    </source>
</evidence>
<dbReference type="SUPFAM" id="SSF52172">
    <property type="entry name" value="CheY-like"/>
    <property type="match status" value="1"/>
</dbReference>
<comment type="caution">
    <text evidence="5">Lacks conserved residue(s) required for the propagation of feature annotation.</text>
</comment>
<evidence type="ECO:0000256" key="4">
    <source>
        <dbReference type="ARBA" id="ARBA00023163"/>
    </source>
</evidence>
<protein>
    <submittedName>
        <fullName evidence="7">Response regulator receiver domain-containing protein</fullName>
    </submittedName>
</protein>
<accession>A0A1H6U4R6</accession>
<dbReference type="AlphaFoldDB" id="A0A1H6U4R6"/>
<dbReference type="GO" id="GO:0032993">
    <property type="term" value="C:protein-DNA complex"/>
    <property type="evidence" value="ECO:0007669"/>
    <property type="project" value="TreeGrafter"/>
</dbReference>
<evidence type="ECO:0000259" key="6">
    <source>
        <dbReference type="PROSITE" id="PS50110"/>
    </source>
</evidence>
<dbReference type="PROSITE" id="PS50110">
    <property type="entry name" value="RESPONSE_REGULATORY"/>
    <property type="match status" value="1"/>
</dbReference>
<dbReference type="Pfam" id="PF00072">
    <property type="entry name" value="Response_reg"/>
    <property type="match status" value="1"/>
</dbReference>
<dbReference type="InterPro" id="IPR039420">
    <property type="entry name" value="WalR-like"/>
</dbReference>
<dbReference type="SMART" id="SM00448">
    <property type="entry name" value="REC"/>
    <property type="match status" value="1"/>
</dbReference>
<evidence type="ECO:0000313" key="8">
    <source>
        <dbReference type="Proteomes" id="UP000199200"/>
    </source>
</evidence>
<keyword evidence="8" id="KW-1185">Reference proteome</keyword>
<sequence>MPVASEVLEGTRLLYIFNLLKANVVRNRRTMTVVLLIPEEAEDRTAVQLKQLARTTDLLFRTDIPGEWGLLLPMSGASEAKGFLNRLFREVGEIKAAVMEVVHPDVELKAALEKMRTVAGKEEQVSIVVDPEFKRLPEEVKVTVLDPDDLFREVLGTALGQLEVPNVRLDIRTFKDGQSFLESGWARSAHPHLVVMNDLLPRQNGLDVLHTLRAMPNDEKFIILMMTRRQSEEDMTYGYESGADGYLTKPFNLRLFEAQVKRLFARLWS</sequence>
<evidence type="ECO:0000313" key="7">
    <source>
        <dbReference type="EMBL" id="SEI85514.1"/>
    </source>
</evidence>
<gene>
    <name evidence="7" type="ORF">SAMN04488127_0625</name>
</gene>
<dbReference type="STRING" id="426757.SAMN04488127_0625"/>
<dbReference type="InterPro" id="IPR001789">
    <property type="entry name" value="Sig_transdc_resp-reg_receiver"/>
</dbReference>
<dbReference type="InterPro" id="IPR011006">
    <property type="entry name" value="CheY-like_superfamily"/>
</dbReference>
<dbReference type="PANTHER" id="PTHR48111">
    <property type="entry name" value="REGULATOR OF RPOS"/>
    <property type="match status" value="1"/>
</dbReference>
<keyword evidence="1" id="KW-0597">Phosphoprotein</keyword>
<evidence type="ECO:0000256" key="1">
    <source>
        <dbReference type="ARBA" id="ARBA00022553"/>
    </source>
</evidence>
<dbReference type="Proteomes" id="UP000199200">
    <property type="component" value="Unassembled WGS sequence"/>
</dbReference>
<keyword evidence="4" id="KW-0804">Transcription</keyword>
<proteinExistence type="predicted"/>
<organism evidence="7 8">
    <name type="scientific">Bhargavaea ginsengi</name>
    <dbReference type="NCBI Taxonomy" id="426757"/>
    <lineage>
        <taxon>Bacteria</taxon>
        <taxon>Bacillati</taxon>
        <taxon>Bacillota</taxon>
        <taxon>Bacilli</taxon>
        <taxon>Bacillales</taxon>
        <taxon>Caryophanaceae</taxon>
        <taxon>Bhargavaea</taxon>
    </lineage>
</organism>
<dbReference type="GO" id="GO:0006355">
    <property type="term" value="P:regulation of DNA-templated transcription"/>
    <property type="evidence" value="ECO:0007669"/>
    <property type="project" value="TreeGrafter"/>
</dbReference>
<dbReference type="PANTHER" id="PTHR48111:SF4">
    <property type="entry name" value="DNA-BINDING DUAL TRANSCRIPTIONAL REGULATOR OMPR"/>
    <property type="match status" value="1"/>
</dbReference>
<evidence type="ECO:0000256" key="3">
    <source>
        <dbReference type="ARBA" id="ARBA00023125"/>
    </source>
</evidence>
<keyword evidence="3" id="KW-0238">DNA-binding</keyword>
<feature type="domain" description="Response regulatory" evidence="6">
    <location>
        <begin position="141"/>
        <end position="264"/>
    </location>
</feature>
<name>A0A1H6U4R6_9BACL</name>
<keyword evidence="2" id="KW-0805">Transcription regulation</keyword>
<dbReference type="Gene3D" id="3.40.50.2300">
    <property type="match status" value="1"/>
</dbReference>
<dbReference type="EMBL" id="FNZF01000001">
    <property type="protein sequence ID" value="SEI85514.1"/>
    <property type="molecule type" value="Genomic_DNA"/>
</dbReference>
<dbReference type="RefSeq" id="WP_092049825.1">
    <property type="nucleotide sequence ID" value="NZ_FNZF01000001.1"/>
</dbReference>
<evidence type="ECO:0000256" key="2">
    <source>
        <dbReference type="ARBA" id="ARBA00023015"/>
    </source>
</evidence>
<dbReference type="GO" id="GO:0000156">
    <property type="term" value="F:phosphorelay response regulator activity"/>
    <property type="evidence" value="ECO:0007669"/>
    <property type="project" value="TreeGrafter"/>
</dbReference>